<protein>
    <submittedName>
        <fullName evidence="2">Ankyrin repeat protein</fullName>
    </submittedName>
</protein>
<sequence>MSPNTFLLAADNSPSLLPLLRENPNLAAAQDEHGYSLLHAAASYNHLDLLRALVLEFHVDVNMKDEDDETALFVVETLEAAKVLVEELGIDAHHQGADGMTARERIESEGEFSTVAAYLTSLDINQPGKEVEAIAHGVTAEAIRPPPQGMKLIVGTMDAGEQVASDVDTGFRRRIEELAQRDDFNAPSGQAHLRKLVEDAISDRFLGDERNVRSKQTH</sequence>
<evidence type="ECO:0000313" key="2">
    <source>
        <dbReference type="EMBL" id="EXV01134.1"/>
    </source>
</evidence>
<dbReference type="Gene3D" id="1.25.40.20">
    <property type="entry name" value="Ankyrin repeat-containing domain"/>
    <property type="match status" value="1"/>
</dbReference>
<accession>A0A014PAS9</accession>
<dbReference type="SUPFAM" id="SSF48403">
    <property type="entry name" value="Ankyrin repeat"/>
    <property type="match status" value="1"/>
</dbReference>
<dbReference type="EMBL" id="JELW01000009">
    <property type="protein sequence ID" value="EXV01134.1"/>
    <property type="molecule type" value="Genomic_DNA"/>
</dbReference>
<keyword evidence="1" id="KW-0040">ANK repeat</keyword>
<feature type="repeat" description="ANK" evidence="1">
    <location>
        <begin position="33"/>
        <end position="66"/>
    </location>
</feature>
<dbReference type="Proteomes" id="UP000030151">
    <property type="component" value="Unassembled WGS sequence"/>
</dbReference>
<dbReference type="OrthoDB" id="19174at2759"/>
<name>A0A014PAS9_9HYPO</name>
<dbReference type="AlphaFoldDB" id="A0A014PAS9"/>
<dbReference type="eggNOG" id="KOG0504">
    <property type="taxonomic scope" value="Eukaryota"/>
</dbReference>
<dbReference type="PROSITE" id="PS50297">
    <property type="entry name" value="ANK_REP_REGION"/>
    <property type="match status" value="1"/>
</dbReference>
<dbReference type="PROSITE" id="PS50088">
    <property type="entry name" value="ANK_REPEAT"/>
    <property type="match status" value="1"/>
</dbReference>
<reference evidence="2 3" key="1">
    <citation type="submission" date="2014-02" db="EMBL/GenBank/DDBJ databases">
        <title>The genome sequence of the entomopathogenic fungus Metarhizium robertsii ARSEF 2575.</title>
        <authorList>
            <person name="Giuliano Garisto Donzelli B."/>
            <person name="Roe B.A."/>
            <person name="Macmil S.L."/>
            <person name="Krasnoff S.B."/>
            <person name="Gibson D.M."/>
        </authorList>
    </citation>
    <scope>NUCLEOTIDE SEQUENCE [LARGE SCALE GENOMIC DNA]</scope>
    <source>
        <strain evidence="2 3">ARSEF 2575</strain>
    </source>
</reference>
<organism evidence="2 3">
    <name type="scientific">Metarhizium robertsii</name>
    <dbReference type="NCBI Taxonomy" id="568076"/>
    <lineage>
        <taxon>Eukaryota</taxon>
        <taxon>Fungi</taxon>
        <taxon>Dikarya</taxon>
        <taxon>Ascomycota</taxon>
        <taxon>Pezizomycotina</taxon>
        <taxon>Sordariomycetes</taxon>
        <taxon>Hypocreomycetidae</taxon>
        <taxon>Hypocreales</taxon>
        <taxon>Clavicipitaceae</taxon>
        <taxon>Metarhizium</taxon>
    </lineage>
</organism>
<dbReference type="Pfam" id="PF13857">
    <property type="entry name" value="Ank_5"/>
    <property type="match status" value="1"/>
</dbReference>
<comment type="caution">
    <text evidence="2">The sequence shown here is derived from an EMBL/GenBank/DDBJ whole genome shotgun (WGS) entry which is preliminary data.</text>
</comment>
<evidence type="ECO:0000256" key="1">
    <source>
        <dbReference type="PROSITE-ProRule" id="PRU00023"/>
    </source>
</evidence>
<gene>
    <name evidence="2" type="ORF">X797_005707</name>
</gene>
<proteinExistence type="predicted"/>
<dbReference type="HOGENOM" id="CLU_078327_0_0_1"/>
<dbReference type="InterPro" id="IPR036770">
    <property type="entry name" value="Ankyrin_rpt-contain_sf"/>
</dbReference>
<evidence type="ECO:0000313" key="3">
    <source>
        <dbReference type="Proteomes" id="UP000030151"/>
    </source>
</evidence>
<dbReference type="InterPro" id="IPR002110">
    <property type="entry name" value="Ankyrin_rpt"/>
</dbReference>